<evidence type="ECO:0000313" key="7">
    <source>
        <dbReference type="EMBL" id="MBO0475833.1"/>
    </source>
</evidence>
<gene>
    <name evidence="7" type="primary">rimI</name>
    <name evidence="7" type="ORF">DOK76_02045</name>
</gene>
<keyword evidence="8" id="KW-1185">Reference proteome</keyword>
<dbReference type="RefSeq" id="WP_206964623.1">
    <property type="nucleotide sequence ID" value="NZ_JAFLVX010000006.1"/>
</dbReference>
<organism evidence="7 8">
    <name type="scientific">Candidatus Vagococcus giribetii</name>
    <dbReference type="NCBI Taxonomy" id="2230876"/>
    <lineage>
        <taxon>Bacteria</taxon>
        <taxon>Bacillati</taxon>
        <taxon>Bacillota</taxon>
        <taxon>Bacilli</taxon>
        <taxon>Lactobacillales</taxon>
        <taxon>Enterococcaceae</taxon>
        <taxon>Vagococcus</taxon>
    </lineage>
</organism>
<accession>A0ABS3HRN9</accession>
<dbReference type="PANTHER" id="PTHR43420:SF44">
    <property type="entry name" value="ACETYLTRANSFERASE YPEA"/>
    <property type="match status" value="1"/>
</dbReference>
<name>A0ABS3HRN9_9ENTE</name>
<dbReference type="EC" id="2.3.1.266" evidence="5"/>
<dbReference type="InterPro" id="IPR000182">
    <property type="entry name" value="GNAT_dom"/>
</dbReference>
<comment type="subcellular location">
    <subcellularLocation>
        <location evidence="5">Cytoplasm</location>
    </subcellularLocation>
</comment>
<keyword evidence="3" id="KW-0808">Transferase</keyword>
<evidence type="ECO:0000313" key="8">
    <source>
        <dbReference type="Proteomes" id="UP000664857"/>
    </source>
</evidence>
<dbReference type="PROSITE" id="PS51186">
    <property type="entry name" value="GNAT"/>
    <property type="match status" value="1"/>
</dbReference>
<dbReference type="EMBL" id="JAFLVX010000006">
    <property type="protein sequence ID" value="MBO0475833.1"/>
    <property type="molecule type" value="Genomic_DNA"/>
</dbReference>
<comment type="similarity">
    <text evidence="1 5">Belongs to the acetyltransferase family. RimI subfamily.</text>
</comment>
<proteinExistence type="inferred from homology"/>
<keyword evidence="4" id="KW-0012">Acyltransferase</keyword>
<dbReference type="InterPro" id="IPR016181">
    <property type="entry name" value="Acyl_CoA_acyltransferase"/>
</dbReference>
<comment type="caution">
    <text evidence="7">The sequence shown here is derived from an EMBL/GenBank/DDBJ whole genome shotgun (WGS) entry which is preliminary data.</text>
</comment>
<evidence type="ECO:0000259" key="6">
    <source>
        <dbReference type="PROSITE" id="PS51186"/>
    </source>
</evidence>
<dbReference type="SUPFAM" id="SSF55729">
    <property type="entry name" value="Acyl-CoA N-acyltransferases (Nat)"/>
    <property type="match status" value="1"/>
</dbReference>
<protein>
    <recommendedName>
        <fullName evidence="5">[Ribosomal protein bS18]-alanine N-acetyltransferase</fullName>
        <ecNumber evidence="5">2.3.1.266</ecNumber>
    </recommendedName>
</protein>
<evidence type="ECO:0000256" key="3">
    <source>
        <dbReference type="ARBA" id="ARBA00022679"/>
    </source>
</evidence>
<comment type="catalytic activity">
    <reaction evidence="5">
        <text>N-terminal L-alanyl-[ribosomal protein bS18] + acetyl-CoA = N-terminal N(alpha)-acetyl-L-alanyl-[ribosomal protein bS18] + CoA + H(+)</text>
        <dbReference type="Rhea" id="RHEA:43756"/>
        <dbReference type="Rhea" id="RHEA-COMP:10676"/>
        <dbReference type="Rhea" id="RHEA-COMP:10677"/>
        <dbReference type="ChEBI" id="CHEBI:15378"/>
        <dbReference type="ChEBI" id="CHEBI:57287"/>
        <dbReference type="ChEBI" id="CHEBI:57288"/>
        <dbReference type="ChEBI" id="CHEBI:64718"/>
        <dbReference type="ChEBI" id="CHEBI:83683"/>
        <dbReference type="EC" id="2.3.1.266"/>
    </reaction>
</comment>
<evidence type="ECO:0000256" key="2">
    <source>
        <dbReference type="ARBA" id="ARBA00022490"/>
    </source>
</evidence>
<comment type="function">
    <text evidence="5">Acetylates the N-terminal alanine of ribosomal protein bS18.</text>
</comment>
<dbReference type="Pfam" id="PF00583">
    <property type="entry name" value="Acetyltransf_1"/>
    <property type="match status" value="1"/>
</dbReference>
<dbReference type="InterPro" id="IPR006464">
    <property type="entry name" value="AcTrfase_RimI/Ard1"/>
</dbReference>
<evidence type="ECO:0000256" key="5">
    <source>
        <dbReference type="RuleBase" id="RU363094"/>
    </source>
</evidence>
<keyword evidence="2 5" id="KW-0963">Cytoplasm</keyword>
<dbReference type="CDD" id="cd04301">
    <property type="entry name" value="NAT_SF"/>
    <property type="match status" value="1"/>
</dbReference>
<dbReference type="GO" id="GO:0005840">
    <property type="term" value="C:ribosome"/>
    <property type="evidence" value="ECO:0007669"/>
    <property type="project" value="UniProtKB-KW"/>
</dbReference>
<feature type="domain" description="N-acetyltransferase" evidence="6">
    <location>
        <begin position="1"/>
        <end position="142"/>
    </location>
</feature>
<dbReference type="Proteomes" id="UP000664857">
    <property type="component" value="Unassembled WGS sequence"/>
</dbReference>
<reference evidence="7 8" key="1">
    <citation type="submission" date="2021-03" db="EMBL/GenBank/DDBJ databases">
        <title>Enterococcal diversity collection.</title>
        <authorList>
            <person name="Gilmore M.S."/>
            <person name="Schwartzman J."/>
            <person name="Van Tyne D."/>
            <person name="Martin M."/>
            <person name="Earl A.M."/>
            <person name="Manson A.L."/>
            <person name="Straub T."/>
            <person name="Salamzade R."/>
            <person name="Saavedra J."/>
            <person name="Lebreton F."/>
            <person name="Prichula J."/>
            <person name="Schaufler K."/>
            <person name="Gaca A."/>
            <person name="Sgardioli B."/>
            <person name="Wagenaar J."/>
            <person name="Strong T."/>
        </authorList>
    </citation>
    <scope>NUCLEOTIDE SEQUENCE [LARGE SCALE GENOMIC DNA]</scope>
    <source>
        <strain evidence="7 8">DIV0080</strain>
    </source>
</reference>
<evidence type="ECO:0000256" key="1">
    <source>
        <dbReference type="ARBA" id="ARBA00005395"/>
    </source>
</evidence>
<dbReference type="PANTHER" id="PTHR43420">
    <property type="entry name" value="ACETYLTRANSFERASE"/>
    <property type="match status" value="1"/>
</dbReference>
<sequence>MNKEELANRLYEISLVCFETGSPWKKEQFFSFLTQPFHHYVTVTEEDNIIGFLLLTHLFEEAEIELIGVSPDYQRTGMGSKLLEKTKVLLADTEAESIFIEVRKSNQKAQQFYQKEGFTMIGERKQYYHHPKEDALIWQLIL</sequence>
<keyword evidence="7" id="KW-0689">Ribosomal protein</keyword>
<evidence type="ECO:0000256" key="4">
    <source>
        <dbReference type="ARBA" id="ARBA00023315"/>
    </source>
</evidence>
<dbReference type="InterPro" id="IPR050680">
    <property type="entry name" value="YpeA/RimI_acetyltransf"/>
</dbReference>
<dbReference type="NCBIfam" id="TIGR01575">
    <property type="entry name" value="rimI"/>
    <property type="match status" value="1"/>
</dbReference>
<dbReference type="Gene3D" id="3.40.630.30">
    <property type="match status" value="1"/>
</dbReference>
<keyword evidence="7" id="KW-0687">Ribonucleoprotein</keyword>